<organism evidence="2 3">
    <name type="scientific">Halopenitus malekzadehii</name>
    <dbReference type="NCBI Taxonomy" id="1267564"/>
    <lineage>
        <taxon>Archaea</taxon>
        <taxon>Methanobacteriati</taxon>
        <taxon>Methanobacteriota</taxon>
        <taxon>Stenosarchaea group</taxon>
        <taxon>Halobacteria</taxon>
        <taxon>Halobacteriales</taxon>
        <taxon>Haloferacaceae</taxon>
        <taxon>Halopenitus</taxon>
    </lineage>
</organism>
<feature type="transmembrane region" description="Helical" evidence="1">
    <location>
        <begin position="56"/>
        <end position="74"/>
    </location>
</feature>
<keyword evidence="1" id="KW-0472">Membrane</keyword>
<dbReference type="PANTHER" id="PTHR31272">
    <property type="entry name" value="CYTOCHROME C-TYPE BIOGENESIS PROTEIN HI_1454-RELATED"/>
    <property type="match status" value="1"/>
</dbReference>
<evidence type="ECO:0000313" key="3">
    <source>
        <dbReference type="Proteomes" id="UP000199215"/>
    </source>
</evidence>
<keyword evidence="3" id="KW-1185">Reference proteome</keyword>
<dbReference type="PANTHER" id="PTHR31272:SF9">
    <property type="entry name" value="BLL1027 PROTEIN"/>
    <property type="match status" value="1"/>
</dbReference>
<dbReference type="Proteomes" id="UP000199215">
    <property type="component" value="Unassembled WGS sequence"/>
</dbReference>
<feature type="transmembrane region" description="Helical" evidence="1">
    <location>
        <begin position="159"/>
        <end position="181"/>
    </location>
</feature>
<feature type="transmembrane region" description="Helical" evidence="1">
    <location>
        <begin position="12"/>
        <end position="36"/>
    </location>
</feature>
<feature type="transmembrane region" description="Helical" evidence="1">
    <location>
        <begin position="201"/>
        <end position="220"/>
    </location>
</feature>
<dbReference type="RefSeq" id="WP_092817394.1">
    <property type="nucleotide sequence ID" value="NZ_FNWU01000008.1"/>
</dbReference>
<gene>
    <name evidence="2" type="ORF">SAMN05192561_10878</name>
</gene>
<reference evidence="2 3" key="1">
    <citation type="submission" date="2016-10" db="EMBL/GenBank/DDBJ databases">
        <authorList>
            <person name="de Groot N.N."/>
        </authorList>
    </citation>
    <scope>NUCLEOTIDE SEQUENCE [LARGE SCALE GENOMIC DNA]</scope>
    <source>
        <strain evidence="2 3">IBRC-M10418</strain>
    </source>
</reference>
<proteinExistence type="predicted"/>
<name>A0A1H6J9W1_9EURY</name>
<evidence type="ECO:0000313" key="2">
    <source>
        <dbReference type="EMBL" id="SEH57508.1"/>
    </source>
</evidence>
<dbReference type="AlphaFoldDB" id="A0A1H6J9W1"/>
<evidence type="ECO:0000256" key="1">
    <source>
        <dbReference type="SAM" id="Phobius"/>
    </source>
</evidence>
<sequence length="221" mass="22078">MTDASIATNLPFAVAAGVATFFSPCAYPLLPGYVGFYVNQADADSVSIAGASTRGIAAGIGVLATFAVLAGATVRIGHSTISNLTVFESLVGGLLVVFGLLVVAGRAPSLSIPLPKRRSSVLGFGLFGAGYALAGAGCVAPIFLGVVARAIALPSEMALIVLATYAGVVAVLLVATTVATGMGLLTNAGRLMAYSGRLKQIAGVVMVIAGIGQIYLAIVVY</sequence>
<feature type="transmembrane region" description="Helical" evidence="1">
    <location>
        <begin position="86"/>
        <end position="104"/>
    </location>
</feature>
<keyword evidence="1" id="KW-0812">Transmembrane</keyword>
<accession>A0A1H6J9W1</accession>
<dbReference type="OrthoDB" id="205803at2157"/>
<protein>
    <submittedName>
        <fullName evidence="2">Cytochrome c-type biogenesis protein</fullName>
    </submittedName>
</protein>
<dbReference type="InterPro" id="IPR051790">
    <property type="entry name" value="Cytochrome_c-biogenesis_DsbD"/>
</dbReference>
<dbReference type="STRING" id="1267564.SAMN05192561_10878"/>
<keyword evidence="1" id="KW-1133">Transmembrane helix</keyword>
<dbReference type="EMBL" id="FNWU01000008">
    <property type="protein sequence ID" value="SEH57508.1"/>
    <property type="molecule type" value="Genomic_DNA"/>
</dbReference>
<feature type="transmembrane region" description="Helical" evidence="1">
    <location>
        <begin position="124"/>
        <end position="147"/>
    </location>
</feature>